<keyword evidence="10" id="KW-1185">Reference proteome</keyword>
<dbReference type="InterPro" id="IPR003391">
    <property type="entry name" value="Adeno_preterminal"/>
</dbReference>
<evidence type="ECO:0000256" key="2">
    <source>
        <dbReference type="ARBA" id="ARBA00022562"/>
    </source>
</evidence>
<keyword evidence="1" id="KW-0597">Phosphoprotein</keyword>
<evidence type="ECO:0000313" key="9">
    <source>
        <dbReference type="EMBL" id="WPS63612.1"/>
    </source>
</evidence>
<keyword evidence="5" id="KW-0190">Covalent protein-DNA linkage</keyword>
<feature type="compositionally biased region" description="Acidic residues" evidence="7">
    <location>
        <begin position="369"/>
        <end position="389"/>
    </location>
</feature>
<keyword evidence="8" id="KW-1133">Transmembrane helix</keyword>
<evidence type="ECO:0000256" key="5">
    <source>
        <dbReference type="ARBA" id="ARBA00023124"/>
    </source>
</evidence>
<accession>A0ABZ0T470</accession>
<dbReference type="EMBL" id="OR529407">
    <property type="protein sequence ID" value="WPS63612.1"/>
    <property type="molecule type" value="Genomic_DNA"/>
</dbReference>
<reference evidence="10" key="1">
    <citation type="submission" date="2024-05" db="EMBL/GenBank/DDBJ databases">
        <authorList>
            <person name="Karamendin K."/>
            <person name="Kydyrmanov A."/>
            <person name="Kasymbekov Y."/>
            <person name="Nuralibekov S."/>
            <person name="Sabyrzhan T."/>
            <person name="Khan Y."/>
        </authorList>
    </citation>
    <scope>NUCLEOTIDE SEQUENCE [LARGE SCALE GENOMIC DNA]</scope>
</reference>
<keyword evidence="4" id="KW-1194">Viral DNA replication</keyword>
<sequence>MNTVRFCQPVITTDYALVREEPALVHPRSVFLVSQLYDYRLMQLRDLSPGSPNVRAPPYEGLPPPHLLLGYQYMHRVFNDYMFDNRVFMQIGYDRTWGQQPERLYWTCLTDCSYSVNVGQYMRFLDLDNFHGTFTQMHHAVLMDRVTADMGRVHMRGRGMDVGRRGEVLPLESSQHGYLSGRGASGLQHNVIVQMSSRDDADILAAVRRLRVALCHYLFCNYFDRFDTDRAYRFLPGSEVFSLENWLTLFVDAFADMDTEALVESVARDPDNAGEEPAEIMARCFVSTLSGDAEPSQLLRGGAIQLRNRRVTSRRGLRARDRRGRAITASDVRRTRRRVVRRFVDRLPRITRRRRAPEAVAGPSRPYEEPPEVEEEEEEAEEEEEEEDDRVYQEVIRTVLEAIDALQEELSGTARRHRLFRFGTDFYRLLLTGRERGLVTESFLRKWVLYFFLAEHVASTLYYLYSHFISNREFRRYVDVQTLQLVITGWGTNAQQVFRRIWSEQSDPAVIFETVWDRVLRDFLLMVERTGQLTDMDEADQQLFLTDIQFRDRSGDVEEVLKQLNLSEELIDSIDISFRVKFRGVVAISTNERIKANLRNQLRRRAEQ</sequence>
<evidence type="ECO:0000313" key="10">
    <source>
        <dbReference type="Proteomes" id="UP001327288"/>
    </source>
</evidence>
<evidence type="ECO:0000256" key="8">
    <source>
        <dbReference type="SAM" id="Phobius"/>
    </source>
</evidence>
<name>A0ABZ0T470_9ADEN</name>
<evidence type="ECO:0000256" key="4">
    <source>
        <dbReference type="ARBA" id="ARBA00023109"/>
    </source>
</evidence>
<protein>
    <submittedName>
        <fullName evidence="9">PTP</fullName>
    </submittedName>
</protein>
<evidence type="ECO:0000256" key="7">
    <source>
        <dbReference type="SAM" id="MobiDB-lite"/>
    </source>
</evidence>
<keyword evidence="2" id="KW-1048">Host nucleus</keyword>
<keyword evidence="3" id="KW-0235">DNA replication</keyword>
<proteinExistence type="predicted"/>
<evidence type="ECO:0000256" key="1">
    <source>
        <dbReference type="ARBA" id="ARBA00022553"/>
    </source>
</evidence>
<feature type="region of interest" description="Disordered" evidence="7">
    <location>
        <begin position="354"/>
        <end position="390"/>
    </location>
</feature>
<keyword evidence="6" id="KW-0238">DNA-binding</keyword>
<evidence type="ECO:0000256" key="6">
    <source>
        <dbReference type="ARBA" id="ARBA00023125"/>
    </source>
</evidence>
<keyword evidence="8" id="KW-0812">Transmembrane</keyword>
<dbReference type="Proteomes" id="UP001327288">
    <property type="component" value="Segment"/>
</dbReference>
<dbReference type="Pfam" id="PF02459">
    <property type="entry name" value="Adeno_terminal"/>
    <property type="match status" value="1"/>
</dbReference>
<organism evidence="9 10">
    <name type="scientific">Aviadenovirus sp</name>
    <dbReference type="NCBI Taxonomy" id="2217649"/>
    <lineage>
        <taxon>Viruses</taxon>
        <taxon>Varidnaviria</taxon>
        <taxon>Bamfordvirae</taxon>
        <taxon>Preplasmiviricota</taxon>
        <taxon>Polisuviricotina</taxon>
        <taxon>Pharingeaviricetes</taxon>
        <taxon>Rowavirales</taxon>
        <taxon>Adenoviridae</taxon>
        <taxon>Aviadenovirus</taxon>
    </lineage>
</organism>
<feature type="transmembrane region" description="Helical" evidence="8">
    <location>
        <begin position="447"/>
        <end position="465"/>
    </location>
</feature>
<evidence type="ECO:0000256" key="3">
    <source>
        <dbReference type="ARBA" id="ARBA00022705"/>
    </source>
</evidence>
<keyword evidence="8" id="KW-0472">Membrane</keyword>